<gene>
    <name evidence="2" type="ORF">QE152_g26550</name>
</gene>
<sequence>MAGSLKPNRRSSLGQKSIPRTSRSEELQTYTEKKVYRNSNGGSSQGRGQGLEVEILEPLELKTHSQATGRMWKTSAIMLLFKQISKSNFKGPANQNQYWTIYDWTTDL</sequence>
<evidence type="ECO:0000313" key="2">
    <source>
        <dbReference type="EMBL" id="KAK9709533.1"/>
    </source>
</evidence>
<protein>
    <submittedName>
        <fullName evidence="2">Uncharacterized protein</fullName>
    </submittedName>
</protein>
<dbReference type="AlphaFoldDB" id="A0AAW1JZ20"/>
<dbReference type="EMBL" id="JASPKY010000307">
    <property type="protein sequence ID" value="KAK9709533.1"/>
    <property type="molecule type" value="Genomic_DNA"/>
</dbReference>
<organism evidence="2 3">
    <name type="scientific">Popillia japonica</name>
    <name type="common">Japanese beetle</name>
    <dbReference type="NCBI Taxonomy" id="7064"/>
    <lineage>
        <taxon>Eukaryota</taxon>
        <taxon>Metazoa</taxon>
        <taxon>Ecdysozoa</taxon>
        <taxon>Arthropoda</taxon>
        <taxon>Hexapoda</taxon>
        <taxon>Insecta</taxon>
        <taxon>Pterygota</taxon>
        <taxon>Neoptera</taxon>
        <taxon>Endopterygota</taxon>
        <taxon>Coleoptera</taxon>
        <taxon>Polyphaga</taxon>
        <taxon>Scarabaeiformia</taxon>
        <taxon>Scarabaeidae</taxon>
        <taxon>Rutelinae</taxon>
        <taxon>Popillia</taxon>
    </lineage>
</organism>
<keyword evidence="3" id="KW-1185">Reference proteome</keyword>
<accession>A0AAW1JZ20</accession>
<evidence type="ECO:0000256" key="1">
    <source>
        <dbReference type="SAM" id="MobiDB-lite"/>
    </source>
</evidence>
<comment type="caution">
    <text evidence="2">The sequence shown here is derived from an EMBL/GenBank/DDBJ whole genome shotgun (WGS) entry which is preliminary data.</text>
</comment>
<evidence type="ECO:0000313" key="3">
    <source>
        <dbReference type="Proteomes" id="UP001458880"/>
    </source>
</evidence>
<feature type="compositionally biased region" description="Polar residues" evidence="1">
    <location>
        <begin position="10"/>
        <end position="21"/>
    </location>
</feature>
<name>A0AAW1JZ20_POPJA</name>
<proteinExistence type="predicted"/>
<feature type="compositionally biased region" description="Basic and acidic residues" evidence="1">
    <location>
        <begin position="22"/>
        <end position="35"/>
    </location>
</feature>
<feature type="region of interest" description="Disordered" evidence="1">
    <location>
        <begin position="1"/>
        <end position="51"/>
    </location>
</feature>
<dbReference type="Proteomes" id="UP001458880">
    <property type="component" value="Unassembled WGS sequence"/>
</dbReference>
<reference evidence="2 3" key="1">
    <citation type="journal article" date="2024" name="BMC Genomics">
        <title>De novo assembly and annotation of Popillia japonica's genome with initial clues to its potential as an invasive pest.</title>
        <authorList>
            <person name="Cucini C."/>
            <person name="Boschi S."/>
            <person name="Funari R."/>
            <person name="Cardaioli E."/>
            <person name="Iannotti N."/>
            <person name="Marturano G."/>
            <person name="Paoli F."/>
            <person name="Bruttini M."/>
            <person name="Carapelli A."/>
            <person name="Frati F."/>
            <person name="Nardi F."/>
        </authorList>
    </citation>
    <scope>NUCLEOTIDE SEQUENCE [LARGE SCALE GENOMIC DNA]</scope>
    <source>
        <strain evidence="2">DMR45628</strain>
    </source>
</reference>